<feature type="transmembrane region" description="Helical" evidence="2">
    <location>
        <begin position="49"/>
        <end position="70"/>
    </location>
</feature>
<evidence type="ECO:0000256" key="1">
    <source>
        <dbReference type="SAM" id="MobiDB-lite"/>
    </source>
</evidence>
<sequence length="350" mass="37516">MAPLVALLAHLPKIRQTCLTLVLIAGVFDFVASIVLLAYQLALTVSFQHVVPSIVAASFLCAFFPLWFLYSRPYSIRLPGAEEAKVGGTRDKVAKFSRSIAAELIALAGTGVLTLISVSTLHAETPGLIDHCGGYAICRMLLAVFALTWICFLFLCLAFTSLLVSTLYFSIRRSSPFPILTKSFLAIDWERYAGRPVNRAATVKRAARSGKGGKRDPNALAPRTLEGEEGAELERRMKRDDSVSPVLPHALSHSASGWSHARNGSDALSAPRMGALDWDVQSTLTSGTGGARGSGVYGAYGREGGAYGSEPGTPRREDQVFVLHMPEGEAVEAPFEGEKDKEGKSVGAAM</sequence>
<evidence type="ECO:0000256" key="2">
    <source>
        <dbReference type="SAM" id="Phobius"/>
    </source>
</evidence>
<reference evidence="3 4" key="1">
    <citation type="submission" date="2021-12" db="EMBL/GenBank/DDBJ databases">
        <title>High titer production of polyol ester of fatty acids by Rhodotorula paludigena BS15 towards product separation-free biomass refinery.</title>
        <authorList>
            <person name="Mano J."/>
            <person name="Ono H."/>
            <person name="Tanaka T."/>
            <person name="Naito K."/>
            <person name="Sushida H."/>
            <person name="Ike M."/>
            <person name="Tokuyasu K."/>
            <person name="Kitaoka M."/>
        </authorList>
    </citation>
    <scope>NUCLEOTIDE SEQUENCE [LARGE SCALE GENOMIC DNA]</scope>
    <source>
        <strain evidence="3 4">BS15</strain>
    </source>
</reference>
<feature type="region of interest" description="Disordered" evidence="1">
    <location>
        <begin position="328"/>
        <end position="350"/>
    </location>
</feature>
<feature type="transmembrane region" description="Helical" evidence="2">
    <location>
        <begin position="141"/>
        <end position="169"/>
    </location>
</feature>
<organism evidence="3 4">
    <name type="scientific">Rhodotorula paludigena</name>
    <dbReference type="NCBI Taxonomy" id="86838"/>
    <lineage>
        <taxon>Eukaryota</taxon>
        <taxon>Fungi</taxon>
        <taxon>Dikarya</taxon>
        <taxon>Basidiomycota</taxon>
        <taxon>Pucciniomycotina</taxon>
        <taxon>Microbotryomycetes</taxon>
        <taxon>Sporidiobolales</taxon>
        <taxon>Sporidiobolaceae</taxon>
        <taxon>Rhodotorula</taxon>
    </lineage>
</organism>
<keyword evidence="2" id="KW-0472">Membrane</keyword>
<evidence type="ECO:0000313" key="4">
    <source>
        <dbReference type="Proteomes" id="UP001342314"/>
    </source>
</evidence>
<accession>A0AAV5GDF1</accession>
<evidence type="ECO:0008006" key="5">
    <source>
        <dbReference type="Google" id="ProtNLM"/>
    </source>
</evidence>
<dbReference type="AlphaFoldDB" id="A0AAV5GDF1"/>
<keyword evidence="2" id="KW-0812">Transmembrane</keyword>
<keyword evidence="2" id="KW-1133">Transmembrane helix</keyword>
<keyword evidence="4" id="KW-1185">Reference proteome</keyword>
<evidence type="ECO:0000313" key="3">
    <source>
        <dbReference type="EMBL" id="GJN88323.1"/>
    </source>
</evidence>
<gene>
    <name evidence="3" type="ORF">Rhopal_001288-T1</name>
</gene>
<protein>
    <recommendedName>
        <fullName evidence="5">Proteophosphoglycan ppg4</fullName>
    </recommendedName>
</protein>
<name>A0AAV5GDF1_9BASI</name>
<feature type="transmembrane region" description="Helical" evidence="2">
    <location>
        <begin position="100"/>
        <end position="121"/>
    </location>
</feature>
<proteinExistence type="predicted"/>
<comment type="caution">
    <text evidence="3">The sequence shown here is derived from an EMBL/GenBank/DDBJ whole genome shotgun (WGS) entry which is preliminary data.</text>
</comment>
<dbReference type="Proteomes" id="UP001342314">
    <property type="component" value="Unassembled WGS sequence"/>
</dbReference>
<feature type="transmembrane region" description="Helical" evidence="2">
    <location>
        <begin position="21"/>
        <end position="43"/>
    </location>
</feature>
<dbReference type="EMBL" id="BQKY01000003">
    <property type="protein sequence ID" value="GJN88323.1"/>
    <property type="molecule type" value="Genomic_DNA"/>
</dbReference>
<feature type="region of interest" description="Disordered" evidence="1">
    <location>
        <begin position="203"/>
        <end position="239"/>
    </location>
</feature>